<dbReference type="AlphaFoldDB" id="A0A448YMV0"/>
<feature type="region of interest" description="Disordered" evidence="2">
    <location>
        <begin position="152"/>
        <end position="171"/>
    </location>
</feature>
<accession>A0A448YMV0</accession>
<organism evidence="3 4">
    <name type="scientific">Brettanomyces naardenensis</name>
    <name type="common">Yeast</name>
    <dbReference type="NCBI Taxonomy" id="13370"/>
    <lineage>
        <taxon>Eukaryota</taxon>
        <taxon>Fungi</taxon>
        <taxon>Dikarya</taxon>
        <taxon>Ascomycota</taxon>
        <taxon>Saccharomycotina</taxon>
        <taxon>Pichiomycetes</taxon>
        <taxon>Pichiales</taxon>
        <taxon>Pichiaceae</taxon>
        <taxon>Brettanomyces</taxon>
    </lineage>
</organism>
<dbReference type="OrthoDB" id="3996692at2759"/>
<protein>
    <submittedName>
        <fullName evidence="3">DEKNAAC103290</fullName>
    </submittedName>
</protein>
<name>A0A448YMV0_BRENA</name>
<evidence type="ECO:0000256" key="1">
    <source>
        <dbReference type="SAM" id="Coils"/>
    </source>
</evidence>
<feature type="coiled-coil region" evidence="1">
    <location>
        <begin position="14"/>
        <end position="41"/>
    </location>
</feature>
<reference evidence="3 4" key="1">
    <citation type="submission" date="2018-12" db="EMBL/GenBank/DDBJ databases">
        <authorList>
            <person name="Tiukova I."/>
            <person name="Dainat J."/>
        </authorList>
    </citation>
    <scope>NUCLEOTIDE SEQUENCE [LARGE SCALE GENOMIC DNA]</scope>
</reference>
<proteinExistence type="predicted"/>
<dbReference type="Proteomes" id="UP000290900">
    <property type="component" value="Unassembled WGS sequence"/>
</dbReference>
<feature type="coiled-coil region" evidence="1">
    <location>
        <begin position="190"/>
        <end position="259"/>
    </location>
</feature>
<dbReference type="FunCoup" id="A0A448YMV0">
    <property type="interactions" value="32"/>
</dbReference>
<dbReference type="STRING" id="13370.A0A448YMV0"/>
<feature type="coiled-coil region" evidence="1">
    <location>
        <begin position="293"/>
        <end position="324"/>
    </location>
</feature>
<evidence type="ECO:0000313" key="4">
    <source>
        <dbReference type="Proteomes" id="UP000290900"/>
    </source>
</evidence>
<evidence type="ECO:0000313" key="3">
    <source>
        <dbReference type="EMBL" id="VEU22262.1"/>
    </source>
</evidence>
<dbReference type="EMBL" id="CAACVR010000022">
    <property type="protein sequence ID" value="VEU22262.1"/>
    <property type="molecule type" value="Genomic_DNA"/>
</dbReference>
<keyword evidence="4" id="KW-1185">Reference proteome</keyword>
<gene>
    <name evidence="3" type="ORF">BRENAR_LOCUS2993</name>
</gene>
<keyword evidence="1" id="KW-0175">Coiled coil</keyword>
<evidence type="ECO:0000256" key="2">
    <source>
        <dbReference type="SAM" id="MobiDB-lite"/>
    </source>
</evidence>
<dbReference type="InParanoid" id="A0A448YMV0"/>
<sequence>MSLERLLANDKKTNILNEEELDQLQLRIEKLKAARDQLSADGVKEINEDIEHCQEKLEGHILGLAGFGYFKDFILYSEGSIRQNLESIGNKQGEEGLEKSLEDLVSSVISLSIQHGVTLPSPNLEKMKDFIGRVEWCRECIDKLVNGVSGGNSVSTVPKRKSSNKVTSTTPDNELRTALNDLQFAHVYLTRQYEDERSRYNKSLNQLRLKLSQSQELLSGSNEQLTNQTNQCLKLEMKLNEALNELREKKKELHGKNLEINLLKVDHIGGEEEEKGVERGWESPRGVSAPILRMEFKKLVEEMNEEFEKELDKERVERKRLEGLVKMYESGE</sequence>